<comment type="caution">
    <text evidence="9">The sequence shown here is derived from an EMBL/GenBank/DDBJ whole genome shotgun (WGS) entry which is preliminary data.</text>
</comment>
<dbReference type="EMBL" id="VSSQ01018649">
    <property type="protein sequence ID" value="MPM62020.1"/>
    <property type="molecule type" value="Genomic_DNA"/>
</dbReference>
<name>A0A645B977_9ZZZZ</name>
<keyword evidence="2" id="KW-1003">Cell membrane</keyword>
<evidence type="ECO:0000256" key="5">
    <source>
        <dbReference type="ARBA" id="ARBA00023065"/>
    </source>
</evidence>
<keyword evidence="3 8" id="KW-0812">Transmembrane</keyword>
<accession>A0A645B977</accession>
<dbReference type="Pfam" id="PF02659">
    <property type="entry name" value="Mntp"/>
    <property type="match status" value="1"/>
</dbReference>
<evidence type="ECO:0000256" key="8">
    <source>
        <dbReference type="SAM" id="Phobius"/>
    </source>
</evidence>
<feature type="transmembrane region" description="Helical" evidence="8">
    <location>
        <begin position="36"/>
        <end position="56"/>
    </location>
</feature>
<keyword evidence="6 8" id="KW-0472">Membrane</keyword>
<dbReference type="PANTHER" id="PTHR35529">
    <property type="entry name" value="MANGANESE EFFLUX PUMP MNTP-RELATED"/>
    <property type="match status" value="1"/>
</dbReference>
<keyword evidence="1" id="KW-0813">Transport</keyword>
<evidence type="ECO:0000256" key="2">
    <source>
        <dbReference type="ARBA" id="ARBA00022475"/>
    </source>
</evidence>
<evidence type="ECO:0000256" key="1">
    <source>
        <dbReference type="ARBA" id="ARBA00022448"/>
    </source>
</evidence>
<dbReference type="HAMAP" id="MF_01521">
    <property type="entry name" value="MntP_pump"/>
    <property type="match status" value="1"/>
</dbReference>
<gene>
    <name evidence="9" type="primary">mntP_33</name>
    <name evidence="9" type="ORF">SDC9_108885</name>
</gene>
<organism evidence="9">
    <name type="scientific">bioreactor metagenome</name>
    <dbReference type="NCBI Taxonomy" id="1076179"/>
    <lineage>
        <taxon>unclassified sequences</taxon>
        <taxon>metagenomes</taxon>
        <taxon>ecological metagenomes</taxon>
    </lineage>
</organism>
<keyword evidence="7" id="KW-0464">Manganese</keyword>
<evidence type="ECO:0000313" key="9">
    <source>
        <dbReference type="EMBL" id="MPM62020.1"/>
    </source>
</evidence>
<keyword evidence="5" id="KW-0406">Ion transport</keyword>
<feature type="transmembrane region" description="Helical" evidence="8">
    <location>
        <begin position="133"/>
        <end position="154"/>
    </location>
</feature>
<reference evidence="9" key="1">
    <citation type="submission" date="2019-08" db="EMBL/GenBank/DDBJ databases">
        <authorList>
            <person name="Kucharzyk K."/>
            <person name="Murdoch R.W."/>
            <person name="Higgins S."/>
            <person name="Loffler F."/>
        </authorList>
    </citation>
    <scope>NUCLEOTIDE SEQUENCE</scope>
</reference>
<dbReference type="PANTHER" id="PTHR35529:SF1">
    <property type="entry name" value="MANGANESE EFFLUX PUMP MNTP-RELATED"/>
    <property type="match status" value="1"/>
</dbReference>
<feature type="transmembrane region" description="Helical" evidence="8">
    <location>
        <begin position="6"/>
        <end position="29"/>
    </location>
</feature>
<protein>
    <submittedName>
        <fullName evidence="9">Putative manganese efflux pump MntP</fullName>
    </submittedName>
</protein>
<evidence type="ECO:0000256" key="4">
    <source>
        <dbReference type="ARBA" id="ARBA00022989"/>
    </source>
</evidence>
<proteinExistence type="inferred from homology"/>
<feature type="transmembrane region" description="Helical" evidence="8">
    <location>
        <begin position="166"/>
        <end position="183"/>
    </location>
</feature>
<feature type="transmembrane region" description="Helical" evidence="8">
    <location>
        <begin position="68"/>
        <end position="85"/>
    </location>
</feature>
<evidence type="ECO:0000256" key="6">
    <source>
        <dbReference type="ARBA" id="ARBA00023136"/>
    </source>
</evidence>
<dbReference type="GO" id="GO:0006811">
    <property type="term" value="P:monoatomic ion transport"/>
    <property type="evidence" value="ECO:0007669"/>
    <property type="project" value="UniProtKB-KW"/>
</dbReference>
<feature type="transmembrane region" description="Helical" evidence="8">
    <location>
        <begin position="105"/>
        <end position="127"/>
    </location>
</feature>
<dbReference type="InterPro" id="IPR003810">
    <property type="entry name" value="Mntp/YtaF"/>
</dbReference>
<sequence>MSILAIIFLAIGLSFDTFAVSLSSGICLPQIPRKKFFYIISTFAIFQSGLTFIGWLAGSGVLNLIGPYDHWIAFFLLLYIGVKMIRESFAAEDEICIDLRNPKRLITVSFATSIDALAVGISLAMINMPLGRIGLTTAVIAFVTGLASAVGLKGGRKIGKLIGKRAEFFGGIILIAIGVKILIEHLDILY</sequence>
<evidence type="ECO:0000256" key="3">
    <source>
        <dbReference type="ARBA" id="ARBA00022692"/>
    </source>
</evidence>
<evidence type="ECO:0000256" key="7">
    <source>
        <dbReference type="ARBA" id="ARBA00023211"/>
    </source>
</evidence>
<dbReference type="InterPro" id="IPR022929">
    <property type="entry name" value="Put_MntP"/>
</dbReference>
<dbReference type="AlphaFoldDB" id="A0A645B977"/>
<keyword evidence="4 8" id="KW-1133">Transmembrane helix</keyword>